<keyword evidence="5" id="KW-1133">Transmembrane helix</keyword>
<keyword evidence="3 4" id="KW-0012">Acyltransferase</keyword>
<evidence type="ECO:0000313" key="8">
    <source>
        <dbReference type="Proteomes" id="UP000646827"/>
    </source>
</evidence>
<dbReference type="GO" id="GO:0006654">
    <property type="term" value="P:phosphatidic acid biosynthetic process"/>
    <property type="evidence" value="ECO:0007669"/>
    <property type="project" value="TreeGrafter"/>
</dbReference>
<gene>
    <name evidence="7" type="ORF">INT45_007610</name>
</gene>
<dbReference type="GO" id="GO:0005783">
    <property type="term" value="C:endoplasmic reticulum"/>
    <property type="evidence" value="ECO:0007669"/>
    <property type="project" value="TreeGrafter"/>
</dbReference>
<dbReference type="InterPro" id="IPR004552">
    <property type="entry name" value="AGP_acyltrans"/>
</dbReference>
<feature type="domain" description="Phospholipid/glycerol acyltransferase" evidence="6">
    <location>
        <begin position="106"/>
        <end position="223"/>
    </location>
</feature>
<accession>A0A8H7VJK0</accession>
<feature type="transmembrane region" description="Helical" evidence="5">
    <location>
        <begin position="16"/>
        <end position="32"/>
    </location>
</feature>
<evidence type="ECO:0000256" key="4">
    <source>
        <dbReference type="RuleBase" id="RU361267"/>
    </source>
</evidence>
<dbReference type="GO" id="GO:0003841">
    <property type="term" value="F:1-acylglycerol-3-phosphate O-acyltransferase activity"/>
    <property type="evidence" value="ECO:0007669"/>
    <property type="project" value="UniProtKB-UniRule"/>
</dbReference>
<protein>
    <recommendedName>
        <fullName evidence="4">1-acyl-sn-glycerol-3-phosphate acyltransferase</fullName>
        <ecNumber evidence="4">2.3.1.51</ecNumber>
    </recommendedName>
</protein>
<evidence type="ECO:0000256" key="2">
    <source>
        <dbReference type="ARBA" id="ARBA00022679"/>
    </source>
</evidence>
<keyword evidence="5" id="KW-0472">Membrane</keyword>
<keyword evidence="4" id="KW-0594">Phospholipid biosynthesis</keyword>
<name>A0A8H7VJK0_9FUNG</name>
<reference evidence="7 8" key="1">
    <citation type="submission" date="2020-12" db="EMBL/GenBank/DDBJ databases">
        <title>Metabolic potential, ecology and presence of endohyphal bacteria is reflected in genomic diversity of Mucoromycotina.</title>
        <authorList>
            <person name="Muszewska A."/>
            <person name="Okrasinska A."/>
            <person name="Steczkiewicz K."/>
            <person name="Drgas O."/>
            <person name="Orlowska M."/>
            <person name="Perlinska-Lenart U."/>
            <person name="Aleksandrzak-Piekarczyk T."/>
            <person name="Szatraj K."/>
            <person name="Zielenkiewicz U."/>
            <person name="Pilsyk S."/>
            <person name="Malc E."/>
            <person name="Mieczkowski P."/>
            <person name="Kruszewska J.S."/>
            <person name="Biernat P."/>
            <person name="Pawlowska J."/>
        </authorList>
    </citation>
    <scope>NUCLEOTIDE SEQUENCE [LARGE SCALE GENOMIC DNA]</scope>
    <source>
        <strain evidence="7 8">CBS 142.35</strain>
    </source>
</reference>
<keyword evidence="4" id="KW-0444">Lipid biosynthesis</keyword>
<dbReference type="CDD" id="cd07989">
    <property type="entry name" value="LPLAT_AGPAT-like"/>
    <property type="match status" value="1"/>
</dbReference>
<comment type="similarity">
    <text evidence="1 4">Belongs to the 1-acyl-sn-glycerol-3-phosphate acyltransferase family.</text>
</comment>
<dbReference type="SMART" id="SM00563">
    <property type="entry name" value="PlsC"/>
    <property type="match status" value="1"/>
</dbReference>
<dbReference type="OrthoDB" id="202234at2759"/>
<evidence type="ECO:0000256" key="5">
    <source>
        <dbReference type="SAM" id="Phobius"/>
    </source>
</evidence>
<dbReference type="SUPFAM" id="SSF69593">
    <property type="entry name" value="Glycerol-3-phosphate (1)-acyltransferase"/>
    <property type="match status" value="1"/>
</dbReference>
<dbReference type="AlphaFoldDB" id="A0A8H7VJK0"/>
<evidence type="ECO:0000256" key="1">
    <source>
        <dbReference type="ARBA" id="ARBA00008655"/>
    </source>
</evidence>
<feature type="transmembrane region" description="Helical" evidence="5">
    <location>
        <begin position="44"/>
        <end position="66"/>
    </location>
</feature>
<keyword evidence="4" id="KW-1208">Phospholipid metabolism</keyword>
<dbReference type="GO" id="GO:0016020">
    <property type="term" value="C:membrane"/>
    <property type="evidence" value="ECO:0007669"/>
    <property type="project" value="InterPro"/>
</dbReference>
<keyword evidence="5" id="KW-0812">Transmembrane</keyword>
<dbReference type="EC" id="2.3.1.51" evidence="4"/>
<sequence length="300" mass="33589">MPEQGRLTKSTGLTRFHWAAWVVFPVVLSALLRKRGGFYYRQTAQLAAMAICALYGVFASLTLPIIGKTHLINWSVARLYYHMTGYLTGLTATIEGKEHLNPKRSAIYVANHQSNMDVLFMASVFPKATSVVAKKALKYYPFLGWFMTLSKAIFLDRKNRESAVKEAKQAAQDIHNKKTSVWLFPEGTRGFADKLDLLPFKKGAFYMAVQARVPIVPIVIANYNHLYDSKAKRFNPGNVKIKVLPPVETNEIDESSESIDKLAIQVREKMLMTLKEISIPNPQLLTTPPSLSTTTSSSSS</sequence>
<dbReference type="NCBIfam" id="TIGR00530">
    <property type="entry name" value="AGP_acyltrn"/>
    <property type="match status" value="1"/>
</dbReference>
<keyword evidence="2 4" id="KW-0808">Transferase</keyword>
<evidence type="ECO:0000256" key="3">
    <source>
        <dbReference type="ARBA" id="ARBA00023315"/>
    </source>
</evidence>
<evidence type="ECO:0000313" key="7">
    <source>
        <dbReference type="EMBL" id="KAG2218843.1"/>
    </source>
</evidence>
<comment type="catalytic activity">
    <reaction evidence="4">
        <text>a 1-acyl-sn-glycero-3-phosphate + an acyl-CoA = a 1,2-diacyl-sn-glycero-3-phosphate + CoA</text>
        <dbReference type="Rhea" id="RHEA:19709"/>
        <dbReference type="ChEBI" id="CHEBI:57287"/>
        <dbReference type="ChEBI" id="CHEBI:57970"/>
        <dbReference type="ChEBI" id="CHEBI:58342"/>
        <dbReference type="ChEBI" id="CHEBI:58608"/>
        <dbReference type="EC" id="2.3.1.51"/>
    </reaction>
</comment>
<organism evidence="7 8">
    <name type="scientific">Circinella minor</name>
    <dbReference type="NCBI Taxonomy" id="1195481"/>
    <lineage>
        <taxon>Eukaryota</taxon>
        <taxon>Fungi</taxon>
        <taxon>Fungi incertae sedis</taxon>
        <taxon>Mucoromycota</taxon>
        <taxon>Mucoromycotina</taxon>
        <taxon>Mucoromycetes</taxon>
        <taxon>Mucorales</taxon>
        <taxon>Lichtheimiaceae</taxon>
        <taxon>Circinella</taxon>
    </lineage>
</organism>
<keyword evidence="8" id="KW-1185">Reference proteome</keyword>
<dbReference type="Pfam" id="PF01553">
    <property type="entry name" value="Acyltransferase"/>
    <property type="match status" value="1"/>
</dbReference>
<evidence type="ECO:0000259" key="6">
    <source>
        <dbReference type="SMART" id="SM00563"/>
    </source>
</evidence>
<comment type="caution">
    <text evidence="7">The sequence shown here is derived from an EMBL/GenBank/DDBJ whole genome shotgun (WGS) entry which is preliminary data.</text>
</comment>
<dbReference type="EMBL" id="JAEPRB010000208">
    <property type="protein sequence ID" value="KAG2218843.1"/>
    <property type="molecule type" value="Genomic_DNA"/>
</dbReference>
<dbReference type="InterPro" id="IPR002123">
    <property type="entry name" value="Plipid/glycerol_acylTrfase"/>
</dbReference>
<keyword evidence="4" id="KW-0443">Lipid metabolism</keyword>
<comment type="domain">
    <text evidence="4">The HXXXXD motif is essential for acyltransferase activity and may constitute the binding site for the phosphate moiety of the glycerol-3-phosphate.</text>
</comment>
<proteinExistence type="inferred from homology"/>
<dbReference type="Proteomes" id="UP000646827">
    <property type="component" value="Unassembled WGS sequence"/>
</dbReference>
<dbReference type="PANTHER" id="PTHR10434:SF11">
    <property type="entry name" value="1-ACYL-SN-GLYCEROL-3-PHOSPHATE ACYLTRANSFERASE"/>
    <property type="match status" value="1"/>
</dbReference>
<dbReference type="PANTHER" id="PTHR10434">
    <property type="entry name" value="1-ACYL-SN-GLYCEROL-3-PHOSPHATE ACYLTRANSFERASE"/>
    <property type="match status" value="1"/>
</dbReference>